<gene>
    <name evidence="1" type="ORF">RBI02_09775</name>
</gene>
<dbReference type="RefSeq" id="WP_315343486.1">
    <property type="nucleotide sequence ID" value="NZ_JAVDZE010000007.1"/>
</dbReference>
<dbReference type="AlphaFoldDB" id="A0AAE4NUW5"/>
<protein>
    <submittedName>
        <fullName evidence="1">Uncharacterized protein</fullName>
    </submittedName>
</protein>
<dbReference type="Proteomes" id="UP001245683">
    <property type="component" value="Unassembled WGS sequence"/>
</dbReference>
<organism evidence="1 2">
    <name type="scientific">Thermococcus waiotapuensis</name>
    <dbReference type="NCBI Taxonomy" id="90909"/>
    <lineage>
        <taxon>Archaea</taxon>
        <taxon>Methanobacteriati</taxon>
        <taxon>Methanobacteriota</taxon>
        <taxon>Thermococci</taxon>
        <taxon>Thermococcales</taxon>
        <taxon>Thermococcaceae</taxon>
        <taxon>Thermococcus</taxon>
    </lineage>
</organism>
<dbReference type="EMBL" id="JAVDZE010000007">
    <property type="protein sequence ID" value="MDV3104818.1"/>
    <property type="molecule type" value="Genomic_DNA"/>
</dbReference>
<evidence type="ECO:0000313" key="2">
    <source>
        <dbReference type="Proteomes" id="UP001245683"/>
    </source>
</evidence>
<reference evidence="1 2" key="1">
    <citation type="submission" date="2023-08" db="EMBL/GenBank/DDBJ databases">
        <title>Draft genome sequence of Thermococcus waiotapuensis WT1T, a thermophilic sulphur-dependent archaeon from order Thermococcales.</title>
        <authorList>
            <person name="Manners S.H."/>
            <person name="Carere C.R."/>
            <person name="Dhami M.K."/>
            <person name="Dobson R.C.J."/>
            <person name="Stott M.B."/>
        </authorList>
    </citation>
    <scope>NUCLEOTIDE SEQUENCE [LARGE SCALE GENOMIC DNA]</scope>
    <source>
        <strain evidence="1 2">WT1</strain>
    </source>
</reference>
<evidence type="ECO:0000313" key="1">
    <source>
        <dbReference type="EMBL" id="MDV3104818.1"/>
    </source>
</evidence>
<accession>A0AAE4NUW5</accession>
<keyword evidence="2" id="KW-1185">Reference proteome</keyword>
<proteinExistence type="predicted"/>
<sequence length="170" mass="18311">MAVGFKENSAVYTFTGERGILTITFEVSGGKLRVTASWAGFGESLMGKPLENFAMGIAEAIKEFCSSMKCPATEINSEGGWVEHITPETVPALIKRLAVELGTDFVVEGTAEDGTYLSAEIRGGNLTHLTVKVETSESVIHMDVPVVKLDSEPFEGLPLGKKFKIQAKKL</sequence>
<name>A0AAE4NUW5_9EURY</name>
<comment type="caution">
    <text evidence="1">The sequence shown here is derived from an EMBL/GenBank/DDBJ whole genome shotgun (WGS) entry which is preliminary data.</text>
</comment>